<organism evidence="2 3">
    <name type="scientific">Bradyrhizobium lupini HPC(L)</name>
    <dbReference type="NCBI Taxonomy" id="1229491"/>
    <lineage>
        <taxon>Bacteria</taxon>
        <taxon>Pseudomonadati</taxon>
        <taxon>Pseudomonadota</taxon>
        <taxon>Alphaproteobacteria</taxon>
        <taxon>Hyphomicrobiales</taxon>
        <taxon>Nitrobacteraceae</taxon>
        <taxon>Bradyrhizobium</taxon>
    </lineage>
</organism>
<sequence length="95" mass="10096">MNYRFSPRRFGLSGALLATALACSTANVWAADYKQAPMLDEQVEGGKLPAVAERLPEAPFVETVVDGVGKYGGTLRTTILANADEGGGRARRQPT</sequence>
<protein>
    <submittedName>
        <fullName evidence="2">Dipeptide ABC transporter periplasmic protein</fullName>
    </submittedName>
</protein>
<evidence type="ECO:0000256" key="1">
    <source>
        <dbReference type="SAM" id="SignalP"/>
    </source>
</evidence>
<comment type="caution">
    <text evidence="2">The sequence shown here is derived from an EMBL/GenBank/DDBJ whole genome shotgun (WGS) entry which is preliminary data.</text>
</comment>
<proteinExistence type="predicted"/>
<feature type="chain" id="PRO_5046021074" evidence="1">
    <location>
        <begin position="31"/>
        <end position="95"/>
    </location>
</feature>
<feature type="signal peptide" evidence="1">
    <location>
        <begin position="1"/>
        <end position="30"/>
    </location>
</feature>
<keyword evidence="3" id="KW-1185">Reference proteome</keyword>
<dbReference type="EMBL" id="AMQQ01000023">
    <property type="protein sequence ID" value="EKJ94928.1"/>
    <property type="molecule type" value="Genomic_DNA"/>
</dbReference>
<accession>A0ABP2RQN6</accession>
<reference evidence="2 3" key="1">
    <citation type="journal article" date="2013" name="Genome Announc.">
        <title>Genome Sequence of Rhizobium lupini HPC(L) Isolated from Saline Desert Soil, Kutch (Gujarat).</title>
        <authorList>
            <person name="Agarwal L."/>
            <person name="Purohit H.J."/>
        </authorList>
    </citation>
    <scope>NUCLEOTIDE SEQUENCE [LARGE SCALE GENOMIC DNA]</scope>
    <source>
        <strain evidence="3">HPC(L)</strain>
    </source>
</reference>
<evidence type="ECO:0000313" key="2">
    <source>
        <dbReference type="EMBL" id="EKJ94928.1"/>
    </source>
</evidence>
<name>A0ABP2RQN6_RHILU</name>
<keyword evidence="1" id="KW-0732">Signal</keyword>
<gene>
    <name evidence="2" type="ORF">C241_16733</name>
</gene>
<evidence type="ECO:0000313" key="3">
    <source>
        <dbReference type="Proteomes" id="UP000017668"/>
    </source>
</evidence>
<dbReference type="PROSITE" id="PS51257">
    <property type="entry name" value="PROKAR_LIPOPROTEIN"/>
    <property type="match status" value="1"/>
</dbReference>
<dbReference type="Proteomes" id="UP000017668">
    <property type="component" value="Unassembled WGS sequence"/>
</dbReference>